<dbReference type="InterPro" id="IPR039741">
    <property type="entry name" value="UDP-sugar_pyrophosphorylase"/>
</dbReference>
<name>A0A6V3MFF4_9EUKA</name>
<evidence type="ECO:0000313" key="10">
    <source>
        <dbReference type="EMBL" id="CAE0663552.1"/>
    </source>
</evidence>
<accession>A0A6V3MFF4</accession>
<dbReference type="EC" id="2.7.7.64" evidence="6"/>
<gene>
    <name evidence="9" type="ORF">LGLO00237_LOCUS15153</name>
    <name evidence="10" type="ORF">LGLO00237_LOCUS15154</name>
</gene>
<evidence type="ECO:0000256" key="6">
    <source>
        <dbReference type="ARBA" id="ARBA00039080"/>
    </source>
</evidence>
<dbReference type="InterPro" id="IPR002618">
    <property type="entry name" value="UDPGP_fam"/>
</dbReference>
<dbReference type="PANTHER" id="PTHR11952">
    <property type="entry name" value="UDP- GLUCOSE PYROPHOSPHORYLASE"/>
    <property type="match status" value="1"/>
</dbReference>
<dbReference type="GO" id="GO:0051748">
    <property type="term" value="F:UTP-monosaccharide-1-phosphate uridylyltransferase activity"/>
    <property type="evidence" value="ECO:0007669"/>
    <property type="project" value="UniProtKB-EC"/>
</dbReference>
<proteinExistence type="inferred from homology"/>
<dbReference type="GO" id="GO:0003977">
    <property type="term" value="F:UDP-N-acetylglucosamine diphosphorylase activity"/>
    <property type="evidence" value="ECO:0007669"/>
    <property type="project" value="TreeGrafter"/>
</dbReference>
<dbReference type="Gene3D" id="3.90.550.10">
    <property type="entry name" value="Spore Coat Polysaccharide Biosynthesis Protein SpsA, Chain A"/>
    <property type="match status" value="1"/>
</dbReference>
<evidence type="ECO:0000256" key="4">
    <source>
        <dbReference type="ARBA" id="ARBA00022695"/>
    </source>
</evidence>
<keyword evidence="8" id="KW-0472">Membrane</keyword>
<dbReference type="EMBL" id="HBIV01021051">
    <property type="protein sequence ID" value="CAE0663551.1"/>
    <property type="molecule type" value="Transcribed_RNA"/>
</dbReference>
<comment type="similarity">
    <text evidence="5">Belongs to the USP family.</text>
</comment>
<comment type="cofactor">
    <cofactor evidence="1">
        <name>Mn(2+)</name>
        <dbReference type="ChEBI" id="CHEBI:29035"/>
    </cofactor>
</comment>
<protein>
    <recommendedName>
        <fullName evidence="6">UTP-monosaccharide-1-phosphate uridylyltransferase</fullName>
        <ecNumber evidence="6">2.7.7.64</ecNumber>
    </recommendedName>
</protein>
<organism evidence="10">
    <name type="scientific">Lotharella globosa</name>
    <dbReference type="NCBI Taxonomy" id="91324"/>
    <lineage>
        <taxon>Eukaryota</taxon>
        <taxon>Sar</taxon>
        <taxon>Rhizaria</taxon>
        <taxon>Cercozoa</taxon>
        <taxon>Chlorarachniophyceae</taxon>
        <taxon>Lotharella</taxon>
    </lineage>
</organism>
<keyword evidence="4" id="KW-0548">Nucleotidyltransferase</keyword>
<reference evidence="10" key="1">
    <citation type="submission" date="2021-01" db="EMBL/GenBank/DDBJ databases">
        <authorList>
            <person name="Corre E."/>
            <person name="Pelletier E."/>
            <person name="Niang G."/>
            <person name="Scheremetjew M."/>
            <person name="Finn R."/>
            <person name="Kale V."/>
            <person name="Holt S."/>
            <person name="Cochrane G."/>
            <person name="Meng A."/>
            <person name="Brown T."/>
            <person name="Cohen L."/>
        </authorList>
    </citation>
    <scope>NUCLEOTIDE SEQUENCE</scope>
    <source>
        <strain evidence="10">CCCM811</strain>
    </source>
</reference>
<dbReference type="PANTHER" id="PTHR11952:SF9">
    <property type="entry name" value="UDP-SUGAR PYROPHOSPHORYLASE"/>
    <property type="match status" value="1"/>
</dbReference>
<comment type="cofactor">
    <cofactor evidence="2">
        <name>Mg(2+)</name>
        <dbReference type="ChEBI" id="CHEBI:18420"/>
    </cofactor>
</comment>
<evidence type="ECO:0000313" key="9">
    <source>
        <dbReference type="EMBL" id="CAE0663551.1"/>
    </source>
</evidence>
<evidence type="ECO:0000256" key="2">
    <source>
        <dbReference type="ARBA" id="ARBA00001946"/>
    </source>
</evidence>
<keyword evidence="8" id="KW-1133">Transmembrane helix</keyword>
<keyword evidence="8" id="KW-0812">Transmembrane</keyword>
<dbReference type="Gene3D" id="2.160.10.30">
    <property type="match status" value="1"/>
</dbReference>
<dbReference type="EMBL" id="HBIV01021052">
    <property type="protein sequence ID" value="CAE0663552.1"/>
    <property type="molecule type" value="Transcribed_RNA"/>
</dbReference>
<dbReference type="Pfam" id="PF01704">
    <property type="entry name" value="UDPGP"/>
    <property type="match status" value="1"/>
</dbReference>
<feature type="transmembrane region" description="Helical" evidence="8">
    <location>
        <begin position="7"/>
        <end position="26"/>
    </location>
</feature>
<dbReference type="InterPro" id="IPR029044">
    <property type="entry name" value="Nucleotide-diphossugar_trans"/>
</dbReference>
<evidence type="ECO:0000256" key="7">
    <source>
        <dbReference type="ARBA" id="ARBA00048259"/>
    </source>
</evidence>
<keyword evidence="3" id="KW-0808">Transferase</keyword>
<dbReference type="SUPFAM" id="SSF53448">
    <property type="entry name" value="Nucleotide-diphospho-sugar transferases"/>
    <property type="match status" value="1"/>
</dbReference>
<dbReference type="GO" id="GO:0006048">
    <property type="term" value="P:UDP-N-acetylglucosamine biosynthetic process"/>
    <property type="evidence" value="ECO:0007669"/>
    <property type="project" value="TreeGrafter"/>
</dbReference>
<sequence length="670" mass="73355">MSKNARKMLVAGLIGGGIVYLLHKYFSSTGFMGSTSMTEKELALIEKLKQNGQAHLFKGWEELKGKDAEKKMFAEQLVTLDGQYPGGLVGYIENSKKLLKFSKDGGNPFEGYTPMKPSGIMLTLGDKKFDEMEAAGMKVIKDTAFCLVAGGLGERLGYNGIKVELPYETVTETCYLDLYCKHILALQAQARKAGATDCVLPLAIMTSGDTHAKTVDLLKKNNNFGMAEGQVVIVKQEKVPSLANNDAAFVAQKDNAFSLQTKPHGHGDVHKLIHDAGLAKKWASEGRKYLMFFQDTNGLVFHAAPAAFGVSVTEEFEVNSITVPRKPGEAVGAICKLESKDKTLTCNVEYNQLDALMKAAGYAGDEADASGFSPYPGNLNILIFSIPEYAATLEKSNGMVPEFVNPKYKDAEKTIFKKPTRLECMMQDYPKLLDSKAKVGFISLERGVCFSAVKNNAVDARGKQAKTGFPESACSGEADAYKVCRKYLKLAGCDVAVEGKTAEYNMIKTDVGAKVVLQPSFACTLAELKAKIPKPSQVKLGQDTTVVLEGEDVVVERLEMEKGFLSVVACPVSFTRKRRLSSIITSLHHYTPHHSNLDLPRLPSFMMFLSFLFQGAKVTIDWKGDGPTMDFVPEGKFDDSKKEFSYPEDLAEKYRYVLTAAVALHCSVVL</sequence>
<evidence type="ECO:0000256" key="8">
    <source>
        <dbReference type="SAM" id="Phobius"/>
    </source>
</evidence>
<comment type="catalytic activity">
    <reaction evidence="7">
        <text>a monosaccharide 1-phosphate + UTP + H(+) = a UDP-monosaccharide + diphosphate</text>
        <dbReference type="Rhea" id="RHEA:13205"/>
        <dbReference type="ChEBI" id="CHEBI:15378"/>
        <dbReference type="ChEBI" id="CHEBI:33019"/>
        <dbReference type="ChEBI" id="CHEBI:46398"/>
        <dbReference type="ChEBI" id="CHEBI:140358"/>
        <dbReference type="ChEBI" id="CHEBI:140359"/>
        <dbReference type="EC" id="2.7.7.64"/>
    </reaction>
</comment>
<evidence type="ECO:0000256" key="5">
    <source>
        <dbReference type="ARBA" id="ARBA00038047"/>
    </source>
</evidence>
<dbReference type="AlphaFoldDB" id="A0A6V3MFF4"/>
<evidence type="ECO:0000256" key="1">
    <source>
        <dbReference type="ARBA" id="ARBA00001936"/>
    </source>
</evidence>
<evidence type="ECO:0000256" key="3">
    <source>
        <dbReference type="ARBA" id="ARBA00022679"/>
    </source>
</evidence>